<protein>
    <submittedName>
        <fullName evidence="1">Uncharacterized protein</fullName>
    </submittedName>
</protein>
<dbReference type="Proteomes" id="UP000000709">
    <property type="component" value="Unassembled WGS sequence"/>
</dbReference>
<dbReference type="InParanoid" id="G3AJ54"/>
<dbReference type="GeneID" id="18875012"/>
<dbReference type="EMBL" id="GL996500">
    <property type="protein sequence ID" value="EGW33811.1"/>
    <property type="molecule type" value="Genomic_DNA"/>
</dbReference>
<evidence type="ECO:0000313" key="1">
    <source>
        <dbReference type="EMBL" id="EGW33811.1"/>
    </source>
</evidence>
<sequence length="277" mass="32843">MTGLPIMGKKFLQFLLKRIFEDLDKSLFDKVNLPTIKDCQAGNLIPAKYIVKPPTPRFKNQLSLFNRFFNVTEGFQLTEVNYKYVIHFFEYQYLILKKPKAELLTRIEILDMLCYLAKQIPPEKIVICELKTVLIHMYNKKRFMNEVISFMYKYPILTKYTIDTSLAMCYAFEKFKYPILNDLIKNSKAKDSRSLHDFILFYFHQLMEEQSERLPNLIDIIKKFVNRFIVLPKEVEEQKLVDMLNELSLISLNSSEIISLYGKSLKEFCQRRGTCCL</sequence>
<dbReference type="KEGG" id="spaa:SPAPADRAFT_65038"/>
<dbReference type="OMA" id="FILHRIF"/>
<organism evidence="2">
    <name type="scientific">Spathaspora passalidarum (strain NRRL Y-27907 / 11-Y1)</name>
    <dbReference type="NCBI Taxonomy" id="619300"/>
    <lineage>
        <taxon>Eukaryota</taxon>
        <taxon>Fungi</taxon>
        <taxon>Dikarya</taxon>
        <taxon>Ascomycota</taxon>
        <taxon>Saccharomycotina</taxon>
        <taxon>Pichiomycetes</taxon>
        <taxon>Debaryomycetaceae</taxon>
        <taxon>Spathaspora</taxon>
    </lineage>
</organism>
<proteinExistence type="predicted"/>
<dbReference type="AlphaFoldDB" id="G3AJ54"/>
<name>G3AJ54_SPAPN</name>
<gene>
    <name evidence="1" type="ORF">SPAPADRAFT_65038</name>
</gene>
<dbReference type="HOGENOM" id="CLU_1042060_0_0_1"/>
<dbReference type="RefSeq" id="XP_007373395.1">
    <property type="nucleotide sequence ID" value="XM_007373333.1"/>
</dbReference>
<accession>G3AJ54</accession>
<evidence type="ECO:0000313" key="2">
    <source>
        <dbReference type="Proteomes" id="UP000000709"/>
    </source>
</evidence>
<dbReference type="OrthoDB" id="4011634at2759"/>
<dbReference type="eggNOG" id="ENOG502T68W">
    <property type="taxonomic scope" value="Eukaryota"/>
</dbReference>
<reference evidence="1 2" key="1">
    <citation type="journal article" date="2011" name="Proc. Natl. Acad. Sci. U.S.A.">
        <title>Comparative genomics of xylose-fermenting fungi for enhanced biofuel production.</title>
        <authorList>
            <person name="Wohlbach D.J."/>
            <person name="Kuo A."/>
            <person name="Sato T.K."/>
            <person name="Potts K.M."/>
            <person name="Salamov A.A."/>
            <person name="LaButti K.M."/>
            <person name="Sun H."/>
            <person name="Clum A."/>
            <person name="Pangilinan J.L."/>
            <person name="Lindquist E.A."/>
            <person name="Lucas S."/>
            <person name="Lapidus A."/>
            <person name="Jin M."/>
            <person name="Gunawan C."/>
            <person name="Balan V."/>
            <person name="Dale B.E."/>
            <person name="Jeffries T.W."/>
            <person name="Zinkel R."/>
            <person name="Barry K.W."/>
            <person name="Grigoriev I.V."/>
            <person name="Gasch A.P."/>
        </authorList>
    </citation>
    <scope>NUCLEOTIDE SEQUENCE [LARGE SCALE GENOMIC DNA]</scope>
    <source>
        <strain evidence="2">NRRL Y-27907 / 11-Y1</strain>
    </source>
</reference>
<keyword evidence="2" id="KW-1185">Reference proteome</keyword>